<dbReference type="HOGENOM" id="CLU_415430_0_0_10"/>
<proteinExistence type="predicted"/>
<keyword evidence="2" id="KW-1185">Reference proteome</keyword>
<accession>F3ZRF7</accession>
<dbReference type="STRING" id="679937.Bcop_1775"/>
<evidence type="ECO:0000313" key="1">
    <source>
        <dbReference type="EMBL" id="EGJ71965.1"/>
    </source>
</evidence>
<dbReference type="Proteomes" id="UP000018439">
    <property type="component" value="Chromosome"/>
</dbReference>
<dbReference type="eggNOG" id="ENOG502ZHKI">
    <property type="taxonomic scope" value="Bacteria"/>
</dbReference>
<sequence length="660" mass="78183">MDTYIQHIETVDLSSQVKDYSNTNIFHQLSNVLNLIDDTCDISAALQKQITTLRNKITIDGKLLNTFISNKIPFGIDTQYRELQVSEILNIENHSGVIDRVIRAFAPLDPDKLRQVIFKTRKLRHKDILESIDSQPRIFYTPYQTIFHLLYKKYFNYSLQIVKLPFDEYWNKENDFNKDKLATCYIEFLTLAQKLNLSHILKDYKFIGWTFKHCIDKKWAIPAENLPIWLENWVQEESEQRNLFIKKLGFHTVDSPIVTFRKALIDPNTNPKRKQKLYQLCKPLQKVLWNTIAWLSQFDTDIITNNIHLIKQIESQRPLVSDQRKLVIPLIDHIDEENKYIYKLEETSRHETLYVLPENLEYTADLYSIIKEQMGTIKITDHFCDKYTSYFKKEVIEVHKRIDLEDLTKNSTSWSAPFYQTWIYKIKYPIYIYQGDKIPHKLVYKNVILKKQSYGSQVYIDGKYFITNKLKHSILGNIKHYLPKDALDDLKEWHYKTLKDPSLLDYLFFKSDYIIEKLIKERLGFSLDQQKSSKLRPFCQAIYHLSNLGYDLKRLNREGALLTNIITITGSKIKCLVQCAKEETLQLSPEYWHLLSSPNTTLLVVFPQNRSRLFTSQEDLLKDSLFKHIQVIIPKPNTPEEMNELLEKVKFRKKIILKPD</sequence>
<dbReference type="EMBL" id="CM001167">
    <property type="protein sequence ID" value="EGJ71965.1"/>
    <property type="molecule type" value="Genomic_DNA"/>
</dbReference>
<dbReference type="AlphaFoldDB" id="F3ZRF7"/>
<name>F3ZRF7_9BACE</name>
<protein>
    <submittedName>
        <fullName evidence="1">Uncharacterized protein</fullName>
    </submittedName>
</protein>
<reference evidence="1 2" key="1">
    <citation type="journal article" date="2011" name="Stand. Genomic Sci.">
        <title>Non-contiguous finished genome sequence of Bacteroides coprosuis type strain (PC139).</title>
        <authorList>
            <person name="Land M."/>
            <person name="Held B."/>
            <person name="Gronow S."/>
            <person name="Abt B."/>
            <person name="Lucas S."/>
            <person name="Del Rio T.G."/>
            <person name="Nolan M."/>
            <person name="Tice H."/>
            <person name="Cheng J.F."/>
            <person name="Pitluck S."/>
            <person name="Liolios K."/>
            <person name="Pagani I."/>
            <person name="Ivanova N."/>
            <person name="Mavromatis K."/>
            <person name="Mikhailova N."/>
            <person name="Pati A."/>
            <person name="Tapia R."/>
            <person name="Han C."/>
            <person name="Goodwin L."/>
            <person name="Chen A."/>
            <person name="Palaniappan K."/>
            <person name="Hauser L."/>
            <person name="Brambilla E.M."/>
            <person name="Rohde M."/>
            <person name="Goker M."/>
            <person name="Detter J.C."/>
            <person name="Woyke T."/>
            <person name="Bristow J."/>
            <person name="Eisen J.A."/>
            <person name="Markowitz V."/>
            <person name="Hugenholtz P."/>
            <person name="Kyrpides N.C."/>
            <person name="Klenk H.P."/>
            <person name="Lapidus A."/>
        </authorList>
    </citation>
    <scope>NUCLEOTIDE SEQUENCE</scope>
    <source>
        <strain evidence="1 2">DSM 18011</strain>
    </source>
</reference>
<evidence type="ECO:0000313" key="2">
    <source>
        <dbReference type="Proteomes" id="UP000018439"/>
    </source>
</evidence>
<gene>
    <name evidence="1" type="ORF">Bcop_1775</name>
</gene>
<organism evidence="1 2">
    <name type="scientific">Bacteroides coprosuis DSM 18011</name>
    <dbReference type="NCBI Taxonomy" id="679937"/>
    <lineage>
        <taxon>Bacteria</taxon>
        <taxon>Pseudomonadati</taxon>
        <taxon>Bacteroidota</taxon>
        <taxon>Bacteroidia</taxon>
        <taxon>Bacteroidales</taxon>
        <taxon>Bacteroidaceae</taxon>
        <taxon>Bacteroides</taxon>
    </lineage>
</organism>